<evidence type="ECO:0000256" key="1">
    <source>
        <dbReference type="ARBA" id="ARBA00022630"/>
    </source>
</evidence>
<evidence type="ECO:0000259" key="3">
    <source>
        <dbReference type="PROSITE" id="PS51085"/>
    </source>
</evidence>
<dbReference type="PANTHER" id="PTHR43644">
    <property type="entry name" value="NA(+)-TRANSLOCATING NADH-QUINONE REDUCTASE SUBUNIT"/>
    <property type="match status" value="1"/>
</dbReference>
<evidence type="ECO:0000256" key="2">
    <source>
        <dbReference type="ARBA" id="ARBA00022827"/>
    </source>
</evidence>
<dbReference type="Gene3D" id="3.10.20.30">
    <property type="match status" value="1"/>
</dbReference>
<keyword evidence="1" id="KW-0285">Flavoprotein</keyword>
<accession>A0A267MDM9</accession>
<dbReference type="PANTHER" id="PTHR43644:SF1">
    <property type="entry name" value="NAD(P)H-FLAVIN REDUCTASE"/>
    <property type="match status" value="1"/>
</dbReference>
<sequence>MYIKITFSKSNKTIETIPGSTLLQMARDNNIFIPSPCGGNAICGGCRVRVTKGNDLMDVSAEEYNKLSDEQIEDNWRLACSYIPREDIVVEA</sequence>
<dbReference type="PROSITE" id="PS51085">
    <property type="entry name" value="2FE2S_FER_2"/>
    <property type="match status" value="1"/>
</dbReference>
<dbReference type="CDD" id="cd00207">
    <property type="entry name" value="fer2"/>
    <property type="match status" value="1"/>
</dbReference>
<evidence type="ECO:0000313" key="4">
    <source>
        <dbReference type="EMBL" id="PAB57028.1"/>
    </source>
</evidence>
<proteinExistence type="predicted"/>
<dbReference type="InterPro" id="IPR012675">
    <property type="entry name" value="Beta-grasp_dom_sf"/>
</dbReference>
<name>A0A267MDM9_9FIRM</name>
<keyword evidence="2" id="KW-0274">FAD</keyword>
<keyword evidence="5" id="KW-1185">Reference proteome</keyword>
<evidence type="ECO:0000313" key="5">
    <source>
        <dbReference type="Proteomes" id="UP000216024"/>
    </source>
</evidence>
<dbReference type="RefSeq" id="WP_095135647.1">
    <property type="nucleotide sequence ID" value="NZ_NIBG01000029.1"/>
</dbReference>
<dbReference type="InterPro" id="IPR036010">
    <property type="entry name" value="2Fe-2S_ferredoxin-like_sf"/>
</dbReference>
<comment type="caution">
    <text evidence="4">The sequence shown here is derived from an EMBL/GenBank/DDBJ whole genome shotgun (WGS) entry which is preliminary data.</text>
</comment>
<feature type="domain" description="2Fe-2S ferredoxin-type" evidence="3">
    <location>
        <begin position="3"/>
        <end position="92"/>
    </location>
</feature>
<dbReference type="OrthoDB" id="9810588at2"/>
<protein>
    <recommendedName>
        <fullName evidence="3">2Fe-2S ferredoxin-type domain-containing protein</fullName>
    </recommendedName>
</protein>
<dbReference type="Proteomes" id="UP000216024">
    <property type="component" value="Unassembled WGS sequence"/>
</dbReference>
<reference evidence="4 5" key="1">
    <citation type="submission" date="2017-06" db="EMBL/GenBank/DDBJ databases">
        <title>Draft genome sequence of anaerobic fermentative bacterium Anaeromicrobium sediminis DY2726D isolated from West Pacific Ocean sediments.</title>
        <authorList>
            <person name="Zeng X."/>
        </authorList>
    </citation>
    <scope>NUCLEOTIDE SEQUENCE [LARGE SCALE GENOMIC DNA]</scope>
    <source>
        <strain evidence="4 5">DY2726D</strain>
    </source>
</reference>
<dbReference type="InterPro" id="IPR001041">
    <property type="entry name" value="2Fe-2S_ferredoxin-type"/>
</dbReference>
<dbReference type="GO" id="GO:0051536">
    <property type="term" value="F:iron-sulfur cluster binding"/>
    <property type="evidence" value="ECO:0007669"/>
    <property type="project" value="InterPro"/>
</dbReference>
<dbReference type="Pfam" id="PF00111">
    <property type="entry name" value="Fer2"/>
    <property type="match status" value="1"/>
</dbReference>
<dbReference type="SUPFAM" id="SSF54292">
    <property type="entry name" value="2Fe-2S ferredoxin-like"/>
    <property type="match status" value="1"/>
</dbReference>
<organism evidence="4 5">
    <name type="scientific">Anaeromicrobium sediminis</name>
    <dbReference type="NCBI Taxonomy" id="1478221"/>
    <lineage>
        <taxon>Bacteria</taxon>
        <taxon>Bacillati</taxon>
        <taxon>Bacillota</taxon>
        <taxon>Clostridia</taxon>
        <taxon>Peptostreptococcales</taxon>
        <taxon>Thermotaleaceae</taxon>
        <taxon>Anaeromicrobium</taxon>
    </lineage>
</organism>
<dbReference type="EMBL" id="NIBG01000029">
    <property type="protein sequence ID" value="PAB57028.1"/>
    <property type="molecule type" value="Genomic_DNA"/>
</dbReference>
<dbReference type="AlphaFoldDB" id="A0A267MDM9"/>
<gene>
    <name evidence="4" type="ORF">CCE28_19810</name>
</gene>